<dbReference type="RefSeq" id="WP_071893158.1">
    <property type="nucleotide sequence ID" value="NZ_CP018135.1"/>
</dbReference>
<dbReference type="Proteomes" id="UP000183530">
    <property type="component" value="Chromosome"/>
</dbReference>
<dbReference type="SUPFAM" id="SSF46785">
    <property type="entry name" value="Winged helix' DNA-binding domain"/>
    <property type="match status" value="1"/>
</dbReference>
<evidence type="ECO:0000313" key="1">
    <source>
        <dbReference type="EMBL" id="APF39711.1"/>
    </source>
</evidence>
<evidence type="ECO:0000313" key="2">
    <source>
        <dbReference type="Proteomes" id="UP000183530"/>
    </source>
</evidence>
<accession>A0A1L2ZL00</accession>
<protein>
    <recommendedName>
        <fullName evidence="3">Cytoplasmic protein</fullName>
    </recommendedName>
</protein>
<name>A0A1L2ZL00_9MICC</name>
<dbReference type="EMBL" id="CP018135">
    <property type="protein sequence ID" value="APF39711.1"/>
    <property type="molecule type" value="Genomic_DNA"/>
</dbReference>
<proteinExistence type="predicted"/>
<dbReference type="KEGG" id="nae:BHE16_00280"/>
<dbReference type="STRING" id="556325.BHE16_00280"/>
<dbReference type="PANTHER" id="PTHR30528:SF0">
    <property type="entry name" value="CYTOPLASMIC PROTEIN"/>
    <property type="match status" value="1"/>
</dbReference>
<dbReference type="InterPro" id="IPR036390">
    <property type="entry name" value="WH_DNA-bd_sf"/>
</dbReference>
<dbReference type="InterPro" id="IPR009351">
    <property type="entry name" value="AlkZ-like"/>
</dbReference>
<reference evidence="1 2" key="1">
    <citation type="submission" date="2016-11" db="EMBL/GenBank/DDBJ databases">
        <title>Genome sequencing of Zhihengliuella aestuarii B18 antagonistic to Plasmodiophora brassicae.</title>
        <authorList>
            <person name="Luo Y."/>
        </authorList>
    </citation>
    <scope>NUCLEOTIDE SEQUENCE [LARGE SCALE GENOMIC DNA]</scope>
    <source>
        <strain evidence="1 2">B18</strain>
    </source>
</reference>
<organism evidence="1 2">
    <name type="scientific">Neomicrococcus aestuarii</name>
    <dbReference type="NCBI Taxonomy" id="556325"/>
    <lineage>
        <taxon>Bacteria</taxon>
        <taxon>Bacillati</taxon>
        <taxon>Actinomycetota</taxon>
        <taxon>Actinomycetes</taxon>
        <taxon>Micrococcales</taxon>
        <taxon>Micrococcaceae</taxon>
        <taxon>Neomicrococcus</taxon>
    </lineage>
</organism>
<gene>
    <name evidence="1" type="ORF">BHE16_00280</name>
</gene>
<dbReference type="Pfam" id="PF06224">
    <property type="entry name" value="AlkZ-like"/>
    <property type="match status" value="1"/>
</dbReference>
<dbReference type="AlphaFoldDB" id="A0A1L2ZL00"/>
<keyword evidence="2" id="KW-1185">Reference proteome</keyword>
<sequence length="413" mass="46583">MTSPVIPVPLARRIALAAQGLSQERISAPASSRSLGREFRRIQLLQIDSVNVLTRSHYLPMFSRVGNYSVADFDAMSAKAPRSMIEYWAHEASYIRPEHFHDLRRLQSRRWVSSHQFDPQDLLIAEEAVLKVLSSSGPKTNREIELELSHLIPPRDPYAPKEWGWNWSTIKRALEILFERGFVSSAGRNSSFERRYALTANVLPPIARAGFVPEVTDDPEDDDAALRRLLLAAAQALGIGTIRHLADYFRIRPSRAQPILDRMVADGTLASVVVPAWKEPAYLYPEAKRPRQAKGRALLSPFDSMVFERHRLESLFGMRYRLEIYTPEPKRQYGYYVLPFLLRDQMVARVDLKADRAAGRLLVQASHAEANAPDDTATELAAELELLAEWLKLSTVEVVPRGDLAAAVSHALS</sequence>
<dbReference type="PANTHER" id="PTHR30528">
    <property type="entry name" value="CYTOPLASMIC PROTEIN"/>
    <property type="match status" value="1"/>
</dbReference>
<evidence type="ECO:0008006" key="3">
    <source>
        <dbReference type="Google" id="ProtNLM"/>
    </source>
</evidence>